<dbReference type="CDD" id="cd22786">
    <property type="entry name" value="DPBB_YuiC-like"/>
    <property type="match status" value="1"/>
</dbReference>
<dbReference type="Pfam" id="PF06725">
    <property type="entry name" value="3D"/>
    <property type="match status" value="1"/>
</dbReference>
<feature type="domain" description="LysM" evidence="4">
    <location>
        <begin position="87"/>
        <end position="130"/>
    </location>
</feature>
<keyword evidence="1 3" id="KW-0732">Signal</keyword>
<dbReference type="GO" id="GO:0019867">
    <property type="term" value="C:outer membrane"/>
    <property type="evidence" value="ECO:0007669"/>
    <property type="project" value="InterPro"/>
</dbReference>
<feature type="chain" id="PRO_5002010757" evidence="3">
    <location>
        <begin position="26"/>
        <end position="270"/>
    </location>
</feature>
<feature type="domain" description="LysM" evidence="4">
    <location>
        <begin position="26"/>
        <end position="69"/>
    </location>
</feature>
<name>A0A0A5GFL2_9BACI</name>
<dbReference type="OrthoDB" id="2691087at2"/>
<dbReference type="eggNOG" id="COG3584">
    <property type="taxonomic scope" value="Bacteria"/>
</dbReference>
<evidence type="ECO:0000256" key="1">
    <source>
        <dbReference type="ARBA" id="ARBA00022729"/>
    </source>
</evidence>
<feature type="signal peptide" evidence="3">
    <location>
        <begin position="1"/>
        <end position="25"/>
    </location>
</feature>
<reference evidence="5 6" key="1">
    <citation type="submission" date="2013-08" db="EMBL/GenBank/DDBJ databases">
        <authorList>
            <person name="Huang J."/>
            <person name="Wang G."/>
        </authorList>
    </citation>
    <scope>NUCLEOTIDE SEQUENCE [LARGE SCALE GENOMIC DNA]</scope>
    <source>
        <strain evidence="5 6">JSM 076056</strain>
    </source>
</reference>
<dbReference type="InterPro" id="IPR036779">
    <property type="entry name" value="LysM_dom_sf"/>
</dbReference>
<dbReference type="STRING" id="1385510.GCA_000425205_00558"/>
<dbReference type="SMART" id="SM00257">
    <property type="entry name" value="LysM"/>
    <property type="match status" value="2"/>
</dbReference>
<dbReference type="GO" id="GO:0004553">
    <property type="term" value="F:hydrolase activity, hydrolyzing O-glycosyl compounds"/>
    <property type="evidence" value="ECO:0007669"/>
    <property type="project" value="InterPro"/>
</dbReference>
<proteinExistence type="predicted"/>
<dbReference type="CDD" id="cd00118">
    <property type="entry name" value="LysM"/>
    <property type="match status" value="2"/>
</dbReference>
<organism evidence="5 6">
    <name type="scientific">Pontibacillus halophilus JSM 076056 = DSM 19796</name>
    <dbReference type="NCBI Taxonomy" id="1385510"/>
    <lineage>
        <taxon>Bacteria</taxon>
        <taxon>Bacillati</taxon>
        <taxon>Bacillota</taxon>
        <taxon>Bacilli</taxon>
        <taxon>Bacillales</taxon>
        <taxon>Bacillaceae</taxon>
        <taxon>Pontibacillus</taxon>
    </lineage>
</organism>
<dbReference type="InterPro" id="IPR018392">
    <property type="entry name" value="LysM"/>
</dbReference>
<feature type="region of interest" description="Disordered" evidence="2">
    <location>
        <begin position="134"/>
        <end position="174"/>
    </location>
</feature>
<dbReference type="InterPro" id="IPR051933">
    <property type="entry name" value="Resuscitation_pf_RpfB"/>
</dbReference>
<dbReference type="EMBL" id="AVPE01000008">
    <property type="protein sequence ID" value="KGX91991.1"/>
    <property type="molecule type" value="Genomic_DNA"/>
</dbReference>
<evidence type="ECO:0000256" key="3">
    <source>
        <dbReference type="SAM" id="SignalP"/>
    </source>
</evidence>
<dbReference type="PANTHER" id="PTHR39160">
    <property type="entry name" value="CELL WALL-BINDING PROTEIN YOCH"/>
    <property type="match status" value="1"/>
</dbReference>
<dbReference type="eggNOG" id="COG1388">
    <property type="taxonomic scope" value="Bacteria"/>
</dbReference>
<accession>A0A0A5GFL2</accession>
<protein>
    <submittedName>
        <fullName evidence="5">Peptidoglycan-binding protein</fullName>
    </submittedName>
</protein>
<dbReference type="Gene3D" id="3.10.350.10">
    <property type="entry name" value="LysM domain"/>
    <property type="match status" value="2"/>
</dbReference>
<dbReference type="GO" id="GO:0009254">
    <property type="term" value="P:peptidoglycan turnover"/>
    <property type="evidence" value="ECO:0007669"/>
    <property type="project" value="InterPro"/>
</dbReference>
<dbReference type="PROSITE" id="PS51782">
    <property type="entry name" value="LYSM"/>
    <property type="match status" value="2"/>
</dbReference>
<gene>
    <name evidence="5" type="ORF">N781_02895</name>
</gene>
<dbReference type="SUPFAM" id="SSF54106">
    <property type="entry name" value="LysM domain"/>
    <property type="match status" value="2"/>
</dbReference>
<dbReference type="SUPFAM" id="SSF50685">
    <property type="entry name" value="Barwin-like endoglucanases"/>
    <property type="match status" value="1"/>
</dbReference>
<dbReference type="RefSeq" id="WP_026799344.1">
    <property type="nucleotide sequence ID" value="NZ_AULI01000002.1"/>
</dbReference>
<dbReference type="InterPro" id="IPR036908">
    <property type="entry name" value="RlpA-like_sf"/>
</dbReference>
<keyword evidence="6" id="KW-1185">Reference proteome</keyword>
<dbReference type="Proteomes" id="UP000030528">
    <property type="component" value="Unassembled WGS sequence"/>
</dbReference>
<dbReference type="Pfam" id="PF01476">
    <property type="entry name" value="LysM"/>
    <property type="match status" value="2"/>
</dbReference>
<evidence type="ECO:0000259" key="4">
    <source>
        <dbReference type="PROSITE" id="PS51782"/>
    </source>
</evidence>
<dbReference type="PANTHER" id="PTHR39160:SF6">
    <property type="entry name" value="CELL WALL-BINDING PROTEIN YOCH"/>
    <property type="match status" value="1"/>
</dbReference>
<feature type="compositionally biased region" description="Low complexity" evidence="2">
    <location>
        <begin position="140"/>
        <end position="174"/>
    </location>
</feature>
<comment type="caution">
    <text evidence="5">The sequence shown here is derived from an EMBL/GenBank/DDBJ whole genome shotgun (WGS) entry which is preliminary data.</text>
</comment>
<dbReference type="AlphaFoldDB" id="A0A0A5GFL2"/>
<dbReference type="InterPro" id="IPR010611">
    <property type="entry name" value="3D_dom"/>
</dbReference>
<evidence type="ECO:0000313" key="5">
    <source>
        <dbReference type="EMBL" id="KGX91991.1"/>
    </source>
</evidence>
<evidence type="ECO:0000313" key="6">
    <source>
        <dbReference type="Proteomes" id="UP000030528"/>
    </source>
</evidence>
<sequence length="270" mass="28156">MKKVLVSLAAVAGLSMATGVTSASAEEVVVHKGDTLWGISKEYGLTVSELKQLNHLNSDLIYPKQTLTVSAENKETQVSHAAESTSNNHTVKSGDTLWGISKNYGTSVGNLKAWNGLTSDLIYPGQLLSVSGKSSTPSVAASTTQQSVSKTSASTSTSTKTTTTTSPSNNQQSAQQTITVSSTAYTAYCNGCSGITATGINLKSNPNQKVIAVDPSVIPLGSKVYVEGYGEAIAGDTGGAIKGNKIDVFIPNRSDALNWGRKTVQVTIYK</sequence>
<dbReference type="Gene3D" id="2.40.40.10">
    <property type="entry name" value="RlpA-like domain"/>
    <property type="match status" value="1"/>
</dbReference>
<evidence type="ECO:0000256" key="2">
    <source>
        <dbReference type="SAM" id="MobiDB-lite"/>
    </source>
</evidence>